<dbReference type="InterPro" id="IPR039424">
    <property type="entry name" value="SBP_5"/>
</dbReference>
<comment type="subcellular location">
    <subcellularLocation>
        <location evidence="1">Cell envelope</location>
    </subcellularLocation>
</comment>
<gene>
    <name evidence="7" type="ORF">VSS37_02885</name>
</gene>
<sequence>MRKLTAPLLALLLAVCLAPAALAETVLHRGNGAEPETLDIHKSSGVIEANIERDMFEGLVTEGADGKLQPGVAEKWEISSDGKTYTFHLRNDSQWSDGSPVTADDFVFAYRRGLDPATASDYAFILWPIAGAEAFNKGEQKDPAQIGVKAIGPHTLEIRLRAPTPYFLGMLMHPMAYPTPQKAIEKAGKDWTRAENILCNGAYCLSEWQPQAHVKLTKNPHYRRAKDIPIDTVYYIPTEDQNSELKRYRAGELDITYDVPADQIKTVEQDFPNEFRSTPYIGAYYFAFNLQDPLFKDNPKLRRALTLAIDRDILTEKITQSGEIPAWGWVPAVDNYGQQSMEEKALDKAARLKLAKELFTESGYGPDKPLELEILYNTSDNNKKLAIAVAAMWKQTLGVKTNLRNEEWKVYLSSRRQKQFQIVRASWIGDYNDAYTFLSLFKSDVGEMNTTGYSNPEYDRLIKEAETQADTHKRREAMEQAERILLADTPIIPIYFFTTQHLISPRVSGWEDNVMDAHPTQYLSLKPK</sequence>
<proteinExistence type="inferred from homology"/>
<dbReference type="Proteomes" id="UP001308005">
    <property type="component" value="Unassembled WGS sequence"/>
</dbReference>
<dbReference type="Gene3D" id="3.90.76.10">
    <property type="entry name" value="Dipeptide-binding Protein, Domain 1"/>
    <property type="match status" value="1"/>
</dbReference>
<dbReference type="Gene3D" id="3.40.190.10">
    <property type="entry name" value="Periplasmic binding protein-like II"/>
    <property type="match status" value="1"/>
</dbReference>
<feature type="domain" description="Solute-binding protein family 5" evidence="6">
    <location>
        <begin position="67"/>
        <end position="446"/>
    </location>
</feature>
<accession>A0ABU6CSV9</accession>
<comment type="caution">
    <text evidence="7">The sequence shown here is derived from an EMBL/GenBank/DDBJ whole genome shotgun (WGS) entry which is preliminary data.</text>
</comment>
<evidence type="ECO:0000256" key="4">
    <source>
        <dbReference type="ARBA" id="ARBA00022729"/>
    </source>
</evidence>
<dbReference type="SUPFAM" id="SSF53850">
    <property type="entry name" value="Periplasmic binding protein-like II"/>
    <property type="match status" value="1"/>
</dbReference>
<evidence type="ECO:0000313" key="7">
    <source>
        <dbReference type="EMBL" id="MEB4589915.1"/>
    </source>
</evidence>
<evidence type="ECO:0000259" key="6">
    <source>
        <dbReference type="Pfam" id="PF00496"/>
    </source>
</evidence>
<organism evidence="7 8">
    <name type="scientific">Candidatus Thiothrix phosphatis</name>
    <dbReference type="NCBI Taxonomy" id="3112415"/>
    <lineage>
        <taxon>Bacteria</taxon>
        <taxon>Pseudomonadati</taxon>
        <taxon>Pseudomonadota</taxon>
        <taxon>Gammaproteobacteria</taxon>
        <taxon>Thiotrichales</taxon>
        <taxon>Thiotrichaceae</taxon>
        <taxon>Thiothrix</taxon>
    </lineage>
</organism>
<keyword evidence="3" id="KW-0813">Transport</keyword>
<feature type="chain" id="PRO_5046275815" evidence="5">
    <location>
        <begin position="24"/>
        <end position="528"/>
    </location>
</feature>
<keyword evidence="4 5" id="KW-0732">Signal</keyword>
<name>A0ABU6CSV9_9GAMM</name>
<dbReference type="EMBL" id="JAYMYJ010000026">
    <property type="protein sequence ID" value="MEB4589915.1"/>
    <property type="molecule type" value="Genomic_DNA"/>
</dbReference>
<reference evidence="8" key="1">
    <citation type="submission" date="2023-07" db="EMBL/GenBank/DDBJ databases">
        <title>The carbon used by Thiothrix.</title>
        <authorList>
            <person name="Chen L."/>
        </authorList>
    </citation>
    <scope>NUCLEOTIDE SEQUENCE [LARGE SCALE GENOMIC DNA]</scope>
</reference>
<dbReference type="InterPro" id="IPR000914">
    <property type="entry name" value="SBP_5_dom"/>
</dbReference>
<dbReference type="InterPro" id="IPR030678">
    <property type="entry name" value="Peptide/Ni-bd"/>
</dbReference>
<dbReference type="PANTHER" id="PTHR30290">
    <property type="entry name" value="PERIPLASMIC BINDING COMPONENT OF ABC TRANSPORTER"/>
    <property type="match status" value="1"/>
</dbReference>
<feature type="signal peptide" evidence="5">
    <location>
        <begin position="1"/>
        <end position="23"/>
    </location>
</feature>
<dbReference type="Gene3D" id="3.10.105.10">
    <property type="entry name" value="Dipeptide-binding Protein, Domain 3"/>
    <property type="match status" value="1"/>
</dbReference>
<evidence type="ECO:0000256" key="1">
    <source>
        <dbReference type="ARBA" id="ARBA00004196"/>
    </source>
</evidence>
<comment type="similarity">
    <text evidence="2">Belongs to the bacterial solute-binding protein 5 family.</text>
</comment>
<keyword evidence="8" id="KW-1185">Reference proteome</keyword>
<dbReference type="PIRSF" id="PIRSF002741">
    <property type="entry name" value="MppA"/>
    <property type="match status" value="1"/>
</dbReference>
<protein>
    <submittedName>
        <fullName evidence="7">Peptide ABC transporter substrate-binding protein</fullName>
    </submittedName>
</protein>
<evidence type="ECO:0000256" key="3">
    <source>
        <dbReference type="ARBA" id="ARBA00022448"/>
    </source>
</evidence>
<evidence type="ECO:0000256" key="5">
    <source>
        <dbReference type="SAM" id="SignalP"/>
    </source>
</evidence>
<dbReference type="Pfam" id="PF00496">
    <property type="entry name" value="SBP_bac_5"/>
    <property type="match status" value="1"/>
</dbReference>
<dbReference type="CDD" id="cd08504">
    <property type="entry name" value="PBP2_OppA"/>
    <property type="match status" value="1"/>
</dbReference>
<dbReference type="RefSeq" id="WP_324693130.1">
    <property type="nucleotide sequence ID" value="NZ_JAYMYJ010000026.1"/>
</dbReference>
<evidence type="ECO:0000313" key="8">
    <source>
        <dbReference type="Proteomes" id="UP001308005"/>
    </source>
</evidence>
<dbReference type="PANTHER" id="PTHR30290:SF10">
    <property type="entry name" value="PERIPLASMIC OLIGOPEPTIDE-BINDING PROTEIN-RELATED"/>
    <property type="match status" value="1"/>
</dbReference>
<evidence type="ECO:0000256" key="2">
    <source>
        <dbReference type="ARBA" id="ARBA00005695"/>
    </source>
</evidence>